<dbReference type="PROSITE" id="PS50893">
    <property type="entry name" value="ABC_TRANSPORTER_2"/>
    <property type="match status" value="2"/>
</dbReference>
<name>A0A4V1D912_9ALTE</name>
<dbReference type="CDD" id="cd03221">
    <property type="entry name" value="ABCF_EF-3"/>
    <property type="match status" value="2"/>
</dbReference>
<dbReference type="SUPFAM" id="SSF52540">
    <property type="entry name" value="P-loop containing nucleoside triphosphate hydrolases"/>
    <property type="match status" value="2"/>
</dbReference>
<dbReference type="Gene3D" id="3.40.50.300">
    <property type="entry name" value="P-loop containing nucleotide triphosphate hydrolases"/>
    <property type="match status" value="2"/>
</dbReference>
<dbReference type="GO" id="GO:0005524">
    <property type="term" value="F:ATP binding"/>
    <property type="evidence" value="ECO:0007669"/>
    <property type="project" value="UniProtKB-KW"/>
</dbReference>
<organism evidence="7 8">
    <name type="scientific">Hydrocarboniclastica marina</name>
    <dbReference type="NCBI Taxonomy" id="2259620"/>
    <lineage>
        <taxon>Bacteria</taxon>
        <taxon>Pseudomonadati</taxon>
        <taxon>Pseudomonadota</taxon>
        <taxon>Gammaproteobacteria</taxon>
        <taxon>Alteromonadales</taxon>
        <taxon>Alteromonadaceae</taxon>
        <taxon>Hydrocarboniclastica</taxon>
    </lineage>
</organism>
<evidence type="ECO:0000313" key="7">
    <source>
        <dbReference type="EMBL" id="QCF27080.1"/>
    </source>
</evidence>
<evidence type="ECO:0000256" key="1">
    <source>
        <dbReference type="ARBA" id="ARBA00022737"/>
    </source>
</evidence>
<dbReference type="FunFam" id="3.40.50.300:FF:000070">
    <property type="entry name" value="Putative ABC transporter ATP-binding component"/>
    <property type="match status" value="1"/>
</dbReference>
<evidence type="ECO:0000256" key="4">
    <source>
        <dbReference type="ARBA" id="ARBA00061551"/>
    </source>
</evidence>
<evidence type="ECO:0000256" key="5">
    <source>
        <dbReference type="ARBA" id="ARBA00074044"/>
    </source>
</evidence>
<dbReference type="AlphaFoldDB" id="A0A4V1D912"/>
<dbReference type="PANTHER" id="PTHR19211">
    <property type="entry name" value="ATP-BINDING TRANSPORT PROTEIN-RELATED"/>
    <property type="match status" value="1"/>
</dbReference>
<dbReference type="SMART" id="SM00382">
    <property type="entry name" value="AAA"/>
    <property type="match status" value="2"/>
</dbReference>
<dbReference type="GO" id="GO:0016887">
    <property type="term" value="F:ATP hydrolysis activity"/>
    <property type="evidence" value="ECO:0007669"/>
    <property type="project" value="InterPro"/>
</dbReference>
<dbReference type="InterPro" id="IPR003439">
    <property type="entry name" value="ABC_transporter-like_ATP-bd"/>
</dbReference>
<accession>A0A4V1D912</accession>
<dbReference type="NCBIfam" id="NF011646">
    <property type="entry name" value="PRK15064.1"/>
    <property type="match status" value="1"/>
</dbReference>
<dbReference type="Pfam" id="PF12848">
    <property type="entry name" value="ABC_tran_Xtn"/>
    <property type="match status" value="1"/>
</dbReference>
<evidence type="ECO:0000256" key="2">
    <source>
        <dbReference type="ARBA" id="ARBA00022741"/>
    </source>
</evidence>
<dbReference type="PANTHER" id="PTHR19211:SF96">
    <property type="entry name" value="ATP-BINDING PROTEIN YBIT-RELATED"/>
    <property type="match status" value="1"/>
</dbReference>
<comment type="similarity">
    <text evidence="4">Belongs to the ABC transporter superfamily. ABCF family. YbiT subfamily.</text>
</comment>
<dbReference type="Proteomes" id="UP000298049">
    <property type="component" value="Chromosome"/>
</dbReference>
<evidence type="ECO:0000259" key="6">
    <source>
        <dbReference type="PROSITE" id="PS50893"/>
    </source>
</evidence>
<keyword evidence="3" id="KW-0067">ATP-binding</keyword>
<dbReference type="OrthoDB" id="9808609at2"/>
<dbReference type="EMBL" id="CP031093">
    <property type="protein sequence ID" value="QCF27080.1"/>
    <property type="molecule type" value="Genomic_DNA"/>
</dbReference>
<dbReference type="InterPro" id="IPR003593">
    <property type="entry name" value="AAA+_ATPase"/>
</dbReference>
<proteinExistence type="inferred from homology"/>
<evidence type="ECO:0000256" key="3">
    <source>
        <dbReference type="ARBA" id="ARBA00022840"/>
    </source>
</evidence>
<dbReference type="FunFam" id="3.40.50.300:FF:000011">
    <property type="entry name" value="Putative ABC transporter ATP-binding component"/>
    <property type="match status" value="1"/>
</dbReference>
<dbReference type="Pfam" id="PF00005">
    <property type="entry name" value="ABC_tran"/>
    <property type="match status" value="2"/>
</dbReference>
<keyword evidence="1" id="KW-0677">Repeat</keyword>
<sequence length="528" mass="58351">MISTANITMQFGAKPLFENVSVKFGNGNRYGLIGANGCGKSTFMKILGGDLEPSGGQVMLEPNLRLGKLRQDQFAFENKSVIDTVIMGHEELAQVKAERERIYSLPEMSEEDGMAVAELEVQFAEMDGYTAESRAGELLLGLDIPLEQHDGPMSALAPGWKLRVLLAQALFSDPDVLLLDEPTNHLDINTIRWLENILVARNSTMVIISHDRHFLNSVCTHMADLDYGELRLFPGNYDEYMTAATQARERLLSDNAKKKAQIAELQTFVSRFSANASKAKQATSRARQIDKIQLDQVKPSSRVSPFIRFEQTKKLHRQAVTLKALSKGFDGVPLFDNLNLQIEAGERVAIIGPNGIGKTTLLQTMAGKLFPDAGEVKWTDSAQVGYFAQDHTEDFAHDATLSDWMAQWTDGGEQLVRGTLGRMLFSGDDIGKSVRVISGGEQGRMLFGKLILQKPNVLVMDEPTNHLDMESIEALNLALENYPGTLLFVSHDREFVSSLATRIVELSASGVVDFSGSYDDYLRSQGLI</sequence>
<protein>
    <recommendedName>
        <fullName evidence="5">Probable ATP-binding protein YbiT</fullName>
    </recommendedName>
</protein>
<dbReference type="InterPro" id="IPR050611">
    <property type="entry name" value="ABCF"/>
</dbReference>
<feature type="domain" description="ABC transporter" evidence="6">
    <location>
        <begin position="2"/>
        <end position="252"/>
    </location>
</feature>
<reference evidence="7 8" key="1">
    <citation type="submission" date="2018-07" db="EMBL/GenBank/DDBJ databases">
        <title>Marsedoiliclastica nanhaica gen. nov. sp. nov., a novel marine hydrocarbonoclastic bacterium isolated from an in-situ enriched hydrocarbon-degrading consortium in deep-sea sediment.</title>
        <authorList>
            <person name="Dong C."/>
            <person name="Ma T."/>
            <person name="Liu R."/>
            <person name="Shao Z."/>
        </authorList>
    </citation>
    <scope>NUCLEOTIDE SEQUENCE [LARGE SCALE GENOMIC DNA]</scope>
    <source>
        <strain evidence="8">soil36-7</strain>
    </source>
</reference>
<feature type="domain" description="ABC transporter" evidence="6">
    <location>
        <begin position="320"/>
        <end position="528"/>
    </location>
</feature>
<dbReference type="InterPro" id="IPR032781">
    <property type="entry name" value="ABC_tran_Xtn"/>
</dbReference>
<dbReference type="InterPro" id="IPR027417">
    <property type="entry name" value="P-loop_NTPase"/>
</dbReference>
<keyword evidence="8" id="KW-1185">Reference proteome</keyword>
<gene>
    <name evidence="7" type="ORF">soil367_14700</name>
</gene>
<evidence type="ECO:0000313" key="8">
    <source>
        <dbReference type="Proteomes" id="UP000298049"/>
    </source>
</evidence>
<dbReference type="KEGG" id="hmi:soil367_14700"/>
<dbReference type="RefSeq" id="WP_136549785.1">
    <property type="nucleotide sequence ID" value="NZ_CP031093.1"/>
</dbReference>
<keyword evidence="2" id="KW-0547">Nucleotide-binding</keyword>